<dbReference type="AlphaFoldDB" id="A0A6A6HLP7"/>
<evidence type="ECO:0000313" key="5">
    <source>
        <dbReference type="EMBL" id="KAF2238390.1"/>
    </source>
</evidence>
<evidence type="ECO:0000256" key="4">
    <source>
        <dbReference type="SAM" id="Phobius"/>
    </source>
</evidence>
<keyword evidence="2" id="KW-0560">Oxidoreductase</keyword>
<accession>A0A6A6HLP7</accession>
<dbReference type="Proteomes" id="UP000800092">
    <property type="component" value="Unassembled WGS sequence"/>
</dbReference>
<evidence type="ECO:0000256" key="1">
    <source>
        <dbReference type="ARBA" id="ARBA00004685"/>
    </source>
</evidence>
<evidence type="ECO:0000313" key="6">
    <source>
        <dbReference type="Proteomes" id="UP000800092"/>
    </source>
</evidence>
<dbReference type="Pfam" id="PF11807">
    <property type="entry name" value="UstYa"/>
    <property type="match status" value="1"/>
</dbReference>
<evidence type="ECO:0000256" key="2">
    <source>
        <dbReference type="ARBA" id="ARBA00023002"/>
    </source>
</evidence>
<organism evidence="5 6">
    <name type="scientific">Viridothelium virens</name>
    <name type="common">Speckled blister lichen</name>
    <name type="synonym">Trypethelium virens</name>
    <dbReference type="NCBI Taxonomy" id="1048519"/>
    <lineage>
        <taxon>Eukaryota</taxon>
        <taxon>Fungi</taxon>
        <taxon>Dikarya</taxon>
        <taxon>Ascomycota</taxon>
        <taxon>Pezizomycotina</taxon>
        <taxon>Dothideomycetes</taxon>
        <taxon>Dothideomycetes incertae sedis</taxon>
        <taxon>Trypetheliales</taxon>
        <taxon>Trypetheliaceae</taxon>
        <taxon>Viridothelium</taxon>
    </lineage>
</organism>
<proteinExistence type="inferred from homology"/>
<dbReference type="OrthoDB" id="3687641at2759"/>
<keyword evidence="4" id="KW-1133">Transmembrane helix</keyword>
<gene>
    <name evidence="5" type="ORF">EV356DRAFT_307583</name>
</gene>
<dbReference type="EMBL" id="ML991776">
    <property type="protein sequence ID" value="KAF2238390.1"/>
    <property type="molecule type" value="Genomic_DNA"/>
</dbReference>
<keyword evidence="4" id="KW-0812">Transmembrane</keyword>
<feature type="transmembrane region" description="Helical" evidence="4">
    <location>
        <begin position="31"/>
        <end position="50"/>
    </location>
</feature>
<dbReference type="PANTHER" id="PTHR33365:SF11">
    <property type="entry name" value="TAT PATHWAY SIGNAL SEQUENCE"/>
    <property type="match status" value="1"/>
</dbReference>
<sequence>MEKISLRDHDQEGNYRHRRAISQRHNSLLNWLRWGIVVALQAIIITLLCVRPKAEMRDLLDTETGADINGLYPTVEHEYKRLKFEEDLYMPNMTSLNDRDEVRRRWDKLLPRGSGSVAISDYKKHPLLGEPIADDPIRTGPLFEASWTHALHCLYYSVDQYHQLVLKGPTGEENTHHASHCFEYLRTSLLCNLDMTLEGSYSANRESGGQAHVCRNRDQAVKWIEDRRVDELQDIVGS</sequence>
<dbReference type="PANTHER" id="PTHR33365">
    <property type="entry name" value="YALI0B05434P"/>
    <property type="match status" value="1"/>
</dbReference>
<comment type="pathway">
    <text evidence="1">Mycotoxin biosynthesis.</text>
</comment>
<keyword evidence="4" id="KW-0472">Membrane</keyword>
<evidence type="ECO:0000256" key="3">
    <source>
        <dbReference type="ARBA" id="ARBA00035112"/>
    </source>
</evidence>
<protein>
    <submittedName>
        <fullName evidence="5">Uncharacterized protein</fullName>
    </submittedName>
</protein>
<dbReference type="InterPro" id="IPR021765">
    <property type="entry name" value="UstYa-like"/>
</dbReference>
<comment type="similarity">
    <text evidence="3">Belongs to the ustYa family.</text>
</comment>
<dbReference type="GO" id="GO:0016491">
    <property type="term" value="F:oxidoreductase activity"/>
    <property type="evidence" value="ECO:0007669"/>
    <property type="project" value="UniProtKB-KW"/>
</dbReference>
<keyword evidence="6" id="KW-1185">Reference proteome</keyword>
<name>A0A6A6HLP7_VIRVR</name>
<reference evidence="5" key="1">
    <citation type="journal article" date="2020" name="Stud. Mycol.">
        <title>101 Dothideomycetes genomes: a test case for predicting lifestyles and emergence of pathogens.</title>
        <authorList>
            <person name="Haridas S."/>
            <person name="Albert R."/>
            <person name="Binder M."/>
            <person name="Bloem J."/>
            <person name="Labutti K."/>
            <person name="Salamov A."/>
            <person name="Andreopoulos B."/>
            <person name="Baker S."/>
            <person name="Barry K."/>
            <person name="Bills G."/>
            <person name="Bluhm B."/>
            <person name="Cannon C."/>
            <person name="Castanera R."/>
            <person name="Culley D."/>
            <person name="Daum C."/>
            <person name="Ezra D."/>
            <person name="Gonzalez J."/>
            <person name="Henrissat B."/>
            <person name="Kuo A."/>
            <person name="Liang C."/>
            <person name="Lipzen A."/>
            <person name="Lutzoni F."/>
            <person name="Magnuson J."/>
            <person name="Mondo S."/>
            <person name="Nolan M."/>
            <person name="Ohm R."/>
            <person name="Pangilinan J."/>
            <person name="Park H.-J."/>
            <person name="Ramirez L."/>
            <person name="Alfaro M."/>
            <person name="Sun H."/>
            <person name="Tritt A."/>
            <person name="Yoshinaga Y."/>
            <person name="Zwiers L.-H."/>
            <person name="Turgeon B."/>
            <person name="Goodwin S."/>
            <person name="Spatafora J."/>
            <person name="Crous P."/>
            <person name="Grigoriev I."/>
        </authorList>
    </citation>
    <scope>NUCLEOTIDE SEQUENCE</scope>
    <source>
        <strain evidence="5">Tuck. ex Michener</strain>
    </source>
</reference>
<dbReference type="GO" id="GO:0043386">
    <property type="term" value="P:mycotoxin biosynthetic process"/>
    <property type="evidence" value="ECO:0007669"/>
    <property type="project" value="InterPro"/>
</dbReference>